<reference evidence="2 3" key="1">
    <citation type="journal article" date="2019" name="Viruses">
        <title>Fowl Adenovirus (FAdV) Recombination with Intertypic Crossovers in Genomes of FAdV-D and FAdV-E, Displaying Hybrid Serological Phenotypes.</title>
        <authorList>
            <person name="Schachner A."/>
            <person name="Gonzalez G."/>
            <person name="Endler L."/>
            <person name="Ito K."/>
            <person name="Hess M."/>
        </authorList>
    </citation>
    <scope>NUCLEOTIDE SEQUENCE [LARGE SCALE GENOMIC DNA]</scope>
    <source>
        <strain evidence="2 3">13-19395</strain>
    </source>
</reference>
<feature type="compositionally biased region" description="Polar residues" evidence="1">
    <location>
        <begin position="37"/>
        <end position="46"/>
    </location>
</feature>
<evidence type="ECO:0000313" key="2">
    <source>
        <dbReference type="EMBL" id="QGQ62865.1"/>
    </source>
</evidence>
<name>A0A650C055_9ADEN</name>
<accession>A0A650C055</accession>
<proteinExistence type="predicted"/>
<feature type="region of interest" description="Disordered" evidence="1">
    <location>
        <begin position="13"/>
        <end position="50"/>
    </location>
</feature>
<dbReference type="Proteomes" id="UP000422597">
    <property type="component" value="Segment"/>
</dbReference>
<evidence type="ECO:0000256" key="1">
    <source>
        <dbReference type="SAM" id="MobiDB-lite"/>
    </source>
</evidence>
<organism evidence="2 3">
    <name type="scientific">Fowl aviadenovirus E</name>
    <dbReference type="NCBI Taxonomy" id="190065"/>
    <lineage>
        <taxon>Viruses</taxon>
        <taxon>Varidnaviria</taxon>
        <taxon>Bamfordvirae</taxon>
        <taxon>Preplasmiviricota</taxon>
        <taxon>Polisuviricotina</taxon>
        <taxon>Pharingeaviricetes</taxon>
        <taxon>Rowavirales</taxon>
        <taxon>Adenoviridae</taxon>
        <taxon>Aviadenovirus</taxon>
        <taxon>Aviadenovirus hepatitidis</taxon>
    </lineage>
</organism>
<sequence length="324" mass="36254">MIISSLFQTKRKSPLAHDVASASDDDDASAEAPPTPSFQTTKTPRTSPIRHKAPTAMEALVEKLFRDGIAHQSQWDEHVEHQDYHLRPEEKECVIAVLRDRFGSHRSLYAQLPADNPDSLRLAFYNPDENWFHQVLEKEGYDAALFAITLRKWLDGDINTLVLCGSRLSNAKLLYNVLLSCFPLAISDGDLNDTARLAAIAPHTSLYCVPFVETQPSTLTLHFMEGNSGTCYIHEKPVFVRAPQMLIHCSNVSIAYSFMCRNASILFLTAPHDQTPTCLNPRRELKDFISTVTHTVSCGATMHCKRDSPLCQICGSHAVRSPEF</sequence>
<dbReference type="EMBL" id="MK572863">
    <property type="protein sequence ID" value="QGQ62865.1"/>
    <property type="molecule type" value="Genomic_DNA"/>
</dbReference>
<evidence type="ECO:0000313" key="3">
    <source>
        <dbReference type="Proteomes" id="UP000422597"/>
    </source>
</evidence>
<protein>
    <submittedName>
        <fullName evidence="2">ORF13</fullName>
    </submittedName>
</protein>